<dbReference type="AlphaFoldDB" id="A0A7J2U023"/>
<evidence type="ECO:0000256" key="7">
    <source>
        <dbReference type="ARBA" id="ARBA00023098"/>
    </source>
</evidence>
<evidence type="ECO:0000256" key="4">
    <source>
        <dbReference type="ARBA" id="ARBA00022692"/>
    </source>
</evidence>
<dbReference type="GO" id="GO:0043338">
    <property type="term" value="F:CDP-2,3-bis-(O-geranylgeranyl)-sn-glycerol synthase activity"/>
    <property type="evidence" value="ECO:0007669"/>
    <property type="project" value="UniProtKB-EC"/>
</dbReference>
<feature type="transmembrane region" description="Helical" evidence="11">
    <location>
        <begin position="62"/>
        <end position="83"/>
    </location>
</feature>
<evidence type="ECO:0000256" key="2">
    <source>
        <dbReference type="ARBA" id="ARBA00022516"/>
    </source>
</evidence>
<proteinExistence type="inferred from homology"/>
<keyword evidence="5 11" id="KW-0460">Magnesium</keyword>
<comment type="caution">
    <text evidence="12">The sequence shown here is derived from an EMBL/GenBank/DDBJ whole genome shotgun (WGS) entry which is preliminary data.</text>
</comment>
<comment type="cofactor">
    <cofactor evidence="11">
        <name>Mg(2+)</name>
        <dbReference type="ChEBI" id="CHEBI:18420"/>
    </cofactor>
</comment>
<accession>A0A7J2U023</accession>
<gene>
    <name evidence="11" type="primary">carS</name>
    <name evidence="12" type="ORF">ENO26_00855</name>
</gene>
<keyword evidence="2 11" id="KW-0444">Lipid biosynthesis</keyword>
<keyword evidence="9 11" id="KW-0594">Phospholipid biosynthesis</keyword>
<dbReference type="UniPathway" id="UPA00940"/>
<dbReference type="PANTHER" id="PTHR39650:SF1">
    <property type="entry name" value="CDP-ARCHAEOL SYNTHASE"/>
    <property type="match status" value="1"/>
</dbReference>
<evidence type="ECO:0000256" key="8">
    <source>
        <dbReference type="ARBA" id="ARBA00023136"/>
    </source>
</evidence>
<keyword evidence="8 11" id="KW-0472">Membrane</keyword>
<evidence type="ECO:0000256" key="9">
    <source>
        <dbReference type="ARBA" id="ARBA00023209"/>
    </source>
</evidence>
<sequence length="179" mass="19707">MDIVKDIMKVLWIILPAYVANGTPVIIAKLLYKLRLERHPIDFGRNFIDGKRLFGDSKSWEGLVAGILTGTITGYIQNLYPLIDSTTNTIVLGLVLSSGAMTGDVLGAFIKRRIGLKPGEPLLFVDQLLFIVVALGLSIALNILSLSPFDWFIAVTLTFVLHIVSNLIAYIIGLKNVPW</sequence>
<comment type="catalytic activity">
    <reaction evidence="11">
        <text>2,3-bis-O-(geranylgeranyl)-sn-glycerol 1-phosphate + CTP + H(+) = CDP-2,3-bis-O-(geranylgeranyl)-sn-glycerol + diphosphate</text>
        <dbReference type="Rhea" id="RHEA:25690"/>
        <dbReference type="ChEBI" id="CHEBI:15378"/>
        <dbReference type="ChEBI" id="CHEBI:33019"/>
        <dbReference type="ChEBI" id="CHEBI:37563"/>
        <dbReference type="ChEBI" id="CHEBI:58837"/>
        <dbReference type="ChEBI" id="CHEBI:58838"/>
        <dbReference type="EC" id="2.7.7.67"/>
    </reaction>
</comment>
<keyword evidence="10 11" id="KW-1208">Phospholipid metabolism</keyword>
<evidence type="ECO:0000256" key="6">
    <source>
        <dbReference type="ARBA" id="ARBA00022989"/>
    </source>
</evidence>
<dbReference type="HAMAP" id="MF_01117">
    <property type="entry name" value="CDP_archaeol_synth"/>
    <property type="match status" value="1"/>
</dbReference>
<dbReference type="InterPro" id="IPR032690">
    <property type="entry name" value="CarS"/>
</dbReference>
<comment type="subcellular location">
    <subcellularLocation>
        <location evidence="11">Cell membrane</location>
        <topology evidence="11">Multi-pass membrane protein</topology>
    </subcellularLocation>
</comment>
<organism evidence="12">
    <name type="scientific">Ignisphaera aggregans</name>
    <dbReference type="NCBI Taxonomy" id="334771"/>
    <lineage>
        <taxon>Archaea</taxon>
        <taxon>Thermoproteota</taxon>
        <taxon>Thermoprotei</taxon>
        <taxon>Desulfurococcales</taxon>
        <taxon>Desulfurococcaceae</taxon>
        <taxon>Ignisphaera</taxon>
    </lineage>
</organism>
<reference evidence="12" key="1">
    <citation type="journal article" date="2020" name="mSystems">
        <title>Genome- and Community-Level Interaction Insights into Carbon Utilization and Element Cycling Functions of Hydrothermarchaeota in Hydrothermal Sediment.</title>
        <authorList>
            <person name="Zhou Z."/>
            <person name="Liu Y."/>
            <person name="Xu W."/>
            <person name="Pan J."/>
            <person name="Luo Z.H."/>
            <person name="Li M."/>
        </authorList>
    </citation>
    <scope>NUCLEOTIDE SEQUENCE [LARGE SCALE GENOMIC DNA]</scope>
    <source>
        <strain evidence="12">SpSt-125</strain>
    </source>
</reference>
<dbReference type="GO" id="GO:0005886">
    <property type="term" value="C:plasma membrane"/>
    <property type="evidence" value="ECO:0007669"/>
    <property type="project" value="UniProtKB-SubCell"/>
</dbReference>
<feature type="transmembrane region" description="Helical" evidence="11">
    <location>
        <begin position="151"/>
        <end position="173"/>
    </location>
</feature>
<evidence type="ECO:0000256" key="10">
    <source>
        <dbReference type="ARBA" id="ARBA00023264"/>
    </source>
</evidence>
<dbReference type="EC" id="2.7.7.67" evidence="11"/>
<comment type="similarity">
    <text evidence="11">Belongs to the CDP-archaeol synthase family.</text>
</comment>
<evidence type="ECO:0000256" key="1">
    <source>
        <dbReference type="ARBA" id="ARBA00022475"/>
    </source>
</evidence>
<keyword evidence="6 11" id="KW-1133">Transmembrane helix</keyword>
<dbReference type="NCBIfam" id="NF003114">
    <property type="entry name" value="PRK04032.1"/>
    <property type="match status" value="1"/>
</dbReference>
<keyword evidence="3 11" id="KW-0808">Transferase</keyword>
<keyword evidence="7 11" id="KW-0443">Lipid metabolism</keyword>
<protein>
    <recommendedName>
        <fullName evidence="11">CDP-archaeol synthase</fullName>
        <ecNumber evidence="11">2.7.7.67</ecNumber>
    </recommendedName>
    <alternativeName>
        <fullName evidence="11">CDP-2,3-bis-(O-geranylgeranyl)-sn-glycerol synthase</fullName>
    </alternativeName>
</protein>
<dbReference type="InterPro" id="IPR002726">
    <property type="entry name" value="CarS_archaea"/>
</dbReference>
<keyword evidence="12" id="KW-0548">Nucleotidyltransferase</keyword>
<evidence type="ECO:0000256" key="3">
    <source>
        <dbReference type="ARBA" id="ARBA00022679"/>
    </source>
</evidence>
<evidence type="ECO:0000256" key="11">
    <source>
        <dbReference type="HAMAP-Rule" id="MF_01117"/>
    </source>
</evidence>
<comment type="function">
    <text evidence="11">Catalyzes the formation of CDP-2,3-bis-(O-geranylgeranyl)-sn-glycerol (CDP-archaeol) from 2,3-bis-(O-geranylgeranyl)-sn-glycerol 1-phosphate (DGGGP) and CTP. This reaction is the third ether-bond-formation step in the biosynthesis of archaeal membrane lipids.</text>
</comment>
<comment type="pathway">
    <text evidence="11">Membrane lipid metabolism; glycerophospholipid metabolism.</text>
</comment>
<dbReference type="EMBL" id="DSEU01000004">
    <property type="protein sequence ID" value="HEM66121.1"/>
    <property type="molecule type" value="Genomic_DNA"/>
</dbReference>
<name>A0A7J2U023_9CREN</name>
<dbReference type="GO" id="GO:0046474">
    <property type="term" value="P:glycerophospholipid biosynthetic process"/>
    <property type="evidence" value="ECO:0007669"/>
    <property type="project" value="UniProtKB-UniRule"/>
</dbReference>
<evidence type="ECO:0000313" key="12">
    <source>
        <dbReference type="EMBL" id="HEM66121.1"/>
    </source>
</evidence>
<feature type="transmembrane region" description="Helical" evidence="11">
    <location>
        <begin position="12"/>
        <end position="32"/>
    </location>
</feature>
<feature type="transmembrane region" description="Helical" evidence="11">
    <location>
        <begin position="122"/>
        <end position="145"/>
    </location>
</feature>
<dbReference type="PANTHER" id="PTHR39650">
    <property type="entry name" value="CDP-ARCHAEOL SYNTHASE"/>
    <property type="match status" value="1"/>
</dbReference>
<keyword evidence="1 11" id="KW-1003">Cell membrane</keyword>
<keyword evidence="4 11" id="KW-0812">Transmembrane</keyword>
<feature type="transmembrane region" description="Helical" evidence="11">
    <location>
        <begin position="89"/>
        <end position="110"/>
    </location>
</feature>
<evidence type="ECO:0000256" key="5">
    <source>
        <dbReference type="ARBA" id="ARBA00022842"/>
    </source>
</evidence>
<dbReference type="Pfam" id="PF01864">
    <property type="entry name" value="CarS-like"/>
    <property type="match status" value="1"/>
</dbReference>